<dbReference type="EMBL" id="CAJVQC010038532">
    <property type="protein sequence ID" value="CAG8766432.1"/>
    <property type="molecule type" value="Genomic_DNA"/>
</dbReference>
<keyword evidence="2" id="KW-1185">Reference proteome</keyword>
<accession>A0ACA9QVY2</accession>
<name>A0ACA9QVY2_9GLOM</name>
<gene>
    <name evidence="1" type="ORF">RPERSI_LOCUS15857</name>
</gene>
<evidence type="ECO:0000313" key="1">
    <source>
        <dbReference type="EMBL" id="CAG8766432.1"/>
    </source>
</evidence>
<protein>
    <submittedName>
        <fullName evidence="1">12518_t:CDS:1</fullName>
    </submittedName>
</protein>
<proteinExistence type="predicted"/>
<feature type="non-terminal residue" evidence="1">
    <location>
        <position position="1"/>
    </location>
</feature>
<organism evidence="1 2">
    <name type="scientific">Racocetra persica</name>
    <dbReference type="NCBI Taxonomy" id="160502"/>
    <lineage>
        <taxon>Eukaryota</taxon>
        <taxon>Fungi</taxon>
        <taxon>Fungi incertae sedis</taxon>
        <taxon>Mucoromycota</taxon>
        <taxon>Glomeromycotina</taxon>
        <taxon>Glomeromycetes</taxon>
        <taxon>Diversisporales</taxon>
        <taxon>Gigasporaceae</taxon>
        <taxon>Racocetra</taxon>
    </lineage>
</organism>
<evidence type="ECO:0000313" key="2">
    <source>
        <dbReference type="Proteomes" id="UP000789920"/>
    </source>
</evidence>
<sequence length="79" mass="9214">SLRDENQCLSHNLEIVRRLDRNMIANQNVQIRNLEDRVEIYSAVLSERGMCTIPMLRKHDAFIILEGDEQMDTDEHGGF</sequence>
<comment type="caution">
    <text evidence="1">The sequence shown here is derived from an EMBL/GenBank/DDBJ whole genome shotgun (WGS) entry which is preliminary data.</text>
</comment>
<reference evidence="1" key="1">
    <citation type="submission" date="2021-06" db="EMBL/GenBank/DDBJ databases">
        <authorList>
            <person name="Kallberg Y."/>
            <person name="Tangrot J."/>
            <person name="Rosling A."/>
        </authorList>
    </citation>
    <scope>NUCLEOTIDE SEQUENCE</scope>
    <source>
        <strain evidence="1">MA461A</strain>
    </source>
</reference>
<dbReference type="Proteomes" id="UP000789920">
    <property type="component" value="Unassembled WGS sequence"/>
</dbReference>